<feature type="domain" description="Protein kinase" evidence="7">
    <location>
        <begin position="115"/>
        <end position="363"/>
    </location>
</feature>
<reference evidence="8 9" key="1">
    <citation type="submission" date="2019-02" db="EMBL/GenBank/DDBJ databases">
        <title>Deep-cultivation of Planctomycetes and their phenomic and genomic characterization uncovers novel biology.</title>
        <authorList>
            <person name="Wiegand S."/>
            <person name="Jogler M."/>
            <person name="Boedeker C."/>
            <person name="Pinto D."/>
            <person name="Vollmers J."/>
            <person name="Rivas-Marin E."/>
            <person name="Kohn T."/>
            <person name="Peeters S.H."/>
            <person name="Heuer A."/>
            <person name="Rast P."/>
            <person name="Oberbeckmann S."/>
            <person name="Bunk B."/>
            <person name="Jeske O."/>
            <person name="Meyerdierks A."/>
            <person name="Storesund J.E."/>
            <person name="Kallscheuer N."/>
            <person name="Luecker S."/>
            <person name="Lage O.M."/>
            <person name="Pohl T."/>
            <person name="Merkel B.J."/>
            <person name="Hornburger P."/>
            <person name="Mueller R.-W."/>
            <person name="Bruemmer F."/>
            <person name="Labrenz M."/>
            <person name="Spormann A.M."/>
            <person name="Op Den Camp H."/>
            <person name="Overmann J."/>
            <person name="Amann R."/>
            <person name="Jetten M.S.M."/>
            <person name="Mascher T."/>
            <person name="Medema M.H."/>
            <person name="Devos D.P."/>
            <person name="Kaster A.-K."/>
            <person name="Ovreas L."/>
            <person name="Rohde M."/>
            <person name="Galperin M.Y."/>
            <person name="Jogler C."/>
        </authorList>
    </citation>
    <scope>NUCLEOTIDE SEQUENCE [LARGE SCALE GENOMIC DNA]</scope>
    <source>
        <strain evidence="8 9">CA85</strain>
    </source>
</reference>
<evidence type="ECO:0000256" key="1">
    <source>
        <dbReference type="ARBA" id="ARBA00022679"/>
    </source>
</evidence>
<dbReference type="Proteomes" id="UP000318053">
    <property type="component" value="Unassembled WGS sequence"/>
</dbReference>
<dbReference type="GO" id="GO:0005524">
    <property type="term" value="F:ATP binding"/>
    <property type="evidence" value="ECO:0007669"/>
    <property type="project" value="UniProtKB-UniRule"/>
</dbReference>
<evidence type="ECO:0000313" key="9">
    <source>
        <dbReference type="Proteomes" id="UP000318053"/>
    </source>
</evidence>
<feature type="transmembrane region" description="Helical" evidence="6">
    <location>
        <begin position="529"/>
        <end position="548"/>
    </location>
</feature>
<dbReference type="CDD" id="cd14014">
    <property type="entry name" value="STKc_PknB_like"/>
    <property type="match status" value="1"/>
</dbReference>
<evidence type="ECO:0000313" key="8">
    <source>
        <dbReference type="EMBL" id="TWT66683.1"/>
    </source>
</evidence>
<evidence type="ECO:0000256" key="6">
    <source>
        <dbReference type="SAM" id="Phobius"/>
    </source>
</evidence>
<dbReference type="EMBL" id="SJPK01000005">
    <property type="protein sequence ID" value="TWT66683.1"/>
    <property type="molecule type" value="Genomic_DNA"/>
</dbReference>
<feature type="binding site" evidence="5">
    <location>
        <position position="144"/>
    </location>
    <ligand>
        <name>ATP</name>
        <dbReference type="ChEBI" id="CHEBI:30616"/>
    </ligand>
</feature>
<dbReference type="AlphaFoldDB" id="A0A5C5XWF8"/>
<proteinExistence type="predicted"/>
<dbReference type="OrthoDB" id="6111975at2"/>
<comment type="caution">
    <text evidence="8">The sequence shown here is derived from an EMBL/GenBank/DDBJ whole genome shotgun (WGS) entry which is preliminary data.</text>
</comment>
<dbReference type="PROSITE" id="PS50011">
    <property type="entry name" value="PROTEIN_KINASE_DOM"/>
    <property type="match status" value="1"/>
</dbReference>
<evidence type="ECO:0000256" key="2">
    <source>
        <dbReference type="ARBA" id="ARBA00022741"/>
    </source>
</evidence>
<evidence type="ECO:0000259" key="7">
    <source>
        <dbReference type="PROSITE" id="PS50011"/>
    </source>
</evidence>
<dbReference type="PROSITE" id="PS00108">
    <property type="entry name" value="PROTEIN_KINASE_ST"/>
    <property type="match status" value="1"/>
</dbReference>
<dbReference type="InterPro" id="IPR011009">
    <property type="entry name" value="Kinase-like_dom_sf"/>
</dbReference>
<dbReference type="PANTHER" id="PTHR43289:SF6">
    <property type="entry name" value="SERINE_THREONINE-PROTEIN KINASE NEKL-3"/>
    <property type="match status" value="1"/>
</dbReference>
<protein>
    <submittedName>
        <fullName evidence="8">Serine/threonine-protein kinase PknB</fullName>
        <ecNumber evidence="8">2.7.11.1</ecNumber>
    </submittedName>
</protein>
<dbReference type="RefSeq" id="WP_146391730.1">
    <property type="nucleotide sequence ID" value="NZ_SJPK01000005.1"/>
</dbReference>
<keyword evidence="1 8" id="KW-0808">Transferase</keyword>
<feature type="transmembrane region" description="Helical" evidence="6">
    <location>
        <begin position="447"/>
        <end position="472"/>
    </location>
</feature>
<accession>A0A5C5XWF8</accession>
<dbReference type="InterPro" id="IPR017441">
    <property type="entry name" value="Protein_kinase_ATP_BS"/>
</dbReference>
<dbReference type="InterPro" id="IPR000719">
    <property type="entry name" value="Prot_kinase_dom"/>
</dbReference>
<keyword evidence="6" id="KW-0812">Transmembrane</keyword>
<feature type="transmembrane region" description="Helical" evidence="6">
    <location>
        <begin position="418"/>
        <end position="441"/>
    </location>
</feature>
<dbReference type="SUPFAM" id="SSF56112">
    <property type="entry name" value="Protein kinase-like (PK-like)"/>
    <property type="match status" value="1"/>
</dbReference>
<keyword evidence="4 5" id="KW-0067">ATP-binding</keyword>
<gene>
    <name evidence="8" type="primary">pknB_11</name>
    <name evidence="8" type="ORF">CA85_27800</name>
</gene>
<dbReference type="SMART" id="SM00220">
    <property type="entry name" value="S_TKc"/>
    <property type="match status" value="1"/>
</dbReference>
<dbReference type="Gene3D" id="3.30.200.20">
    <property type="entry name" value="Phosphorylase Kinase, domain 1"/>
    <property type="match status" value="1"/>
</dbReference>
<dbReference type="PANTHER" id="PTHR43289">
    <property type="entry name" value="MITOGEN-ACTIVATED PROTEIN KINASE KINASE KINASE 20-RELATED"/>
    <property type="match status" value="1"/>
</dbReference>
<feature type="transmembrane region" description="Helical" evidence="6">
    <location>
        <begin position="496"/>
        <end position="517"/>
    </location>
</feature>
<keyword evidence="6" id="KW-0472">Membrane</keyword>
<evidence type="ECO:0000256" key="5">
    <source>
        <dbReference type="PROSITE-ProRule" id="PRU10141"/>
    </source>
</evidence>
<keyword evidence="3 8" id="KW-0418">Kinase</keyword>
<dbReference type="InterPro" id="IPR008271">
    <property type="entry name" value="Ser/Thr_kinase_AS"/>
</dbReference>
<dbReference type="Pfam" id="PF00069">
    <property type="entry name" value="Pkinase"/>
    <property type="match status" value="1"/>
</dbReference>
<sequence>MNIRQEPLPIAILERIDDQCAAFEKAWQTGERPSIQDSLPEDLTGRPQEFLLAELIALDIDYRKRRGESPTGQYYAESFPQHETLIANVFAEADRSQRPFEPASIERVAELFPELRIMELLGAGGMGAVYKAKQEGLDRVVALKVLPSEFAHDAKFSLRFTREARTLAKLNHPNIVSVFEFGHVDETYFFLMEYVDGPTLRDVVTAGELSPPQALAIVPQLCDALQYAHENGVIHRDIKPENILLTRDGTVKIVDFGLSRILGGSNAATNLTATHQVMGTPRYMAPEQFEGAHSVDHRADIYSLGVVFYELLTGELPIGRFEVPSKKVAIDVRLDEVVLRTLEKEPNRRYQAASEIKSDLQSIHQGDDIDLAVTVDQSSAASTRDSQPSGMEDQELAARMLLGRRDLMNQVRQTMRPLVRWQIVQIVIGVALIVLGVYGWSGSGESIARFASGLIMHVYGILLVIAAIAVIVRIKQIDYSQPVSAIGHRLRSARSLYFRFGPPIGLAWWWLWIPAGLAAGFLQLLHPHAMVPSLIVGVIGFFGSLWLFRRGRRLGNIDGMSWEDRVGGSSFRESLKLLGEIERAEIQ</sequence>
<keyword evidence="9" id="KW-1185">Reference proteome</keyword>
<dbReference type="EC" id="2.7.11.1" evidence="8"/>
<organism evidence="8 9">
    <name type="scientific">Allorhodopirellula solitaria</name>
    <dbReference type="NCBI Taxonomy" id="2527987"/>
    <lineage>
        <taxon>Bacteria</taxon>
        <taxon>Pseudomonadati</taxon>
        <taxon>Planctomycetota</taxon>
        <taxon>Planctomycetia</taxon>
        <taxon>Pirellulales</taxon>
        <taxon>Pirellulaceae</taxon>
        <taxon>Allorhodopirellula</taxon>
    </lineage>
</organism>
<evidence type="ECO:0000256" key="4">
    <source>
        <dbReference type="ARBA" id="ARBA00022840"/>
    </source>
</evidence>
<keyword evidence="2 5" id="KW-0547">Nucleotide-binding</keyword>
<dbReference type="PROSITE" id="PS00107">
    <property type="entry name" value="PROTEIN_KINASE_ATP"/>
    <property type="match status" value="1"/>
</dbReference>
<dbReference type="GO" id="GO:0004674">
    <property type="term" value="F:protein serine/threonine kinase activity"/>
    <property type="evidence" value="ECO:0007669"/>
    <property type="project" value="UniProtKB-EC"/>
</dbReference>
<evidence type="ECO:0000256" key="3">
    <source>
        <dbReference type="ARBA" id="ARBA00022777"/>
    </source>
</evidence>
<keyword evidence="6" id="KW-1133">Transmembrane helix</keyword>
<dbReference type="Gene3D" id="1.10.510.10">
    <property type="entry name" value="Transferase(Phosphotransferase) domain 1"/>
    <property type="match status" value="1"/>
</dbReference>
<name>A0A5C5XWF8_9BACT</name>